<dbReference type="RefSeq" id="XP_014571010.1">
    <property type="nucleotide sequence ID" value="XM_014715524.1"/>
</dbReference>
<dbReference type="OMA" id="QLPMKKW"/>
<sequence>MAYDRSPDPSEDSYKRSRRRTSPSGHTRTGNDGGRREHRRSEASGSRSSADRDPHLRRSRYDEDYDGPPRDSDDRRLRDDRHASSSRSSRHARSPEPTARERDAADERRRKRHRDDDYPDRERDRDRAADDDRSRHDSHRSSRRSRSPVAPSARVVDDRARRSPPAPSAAPSTETEEEKRQRQRLEKLQAWKLKQAAAKANVVGTPTSQGTDTPPAKAASPAPLSSKPTPATSAGAPPATPKPLPPPAAPKKVTNGAAPKMSQPIGFKSSSAKARKTAIGMEDEDDEELERRRSTMYKPDLDATESLPAMDHSAAGEDTGAGIDEDDDDEVGESGETEEERMAAAGARARRQAEEALASGLDNVDTARDVPQEESAMSIDLPTKEVTPVETKSAPTVSVTEPEEDDEIDPLDAFMTGVTEQVKQVNASDIARSLGGAPPPKEETVMNLDEDAGDDDGEPDEYEKAGLRPEDILALAAKKLKKKDLAPVDHSRIKYESFRKAFYHPPPEIAAMTEEEATVLRGELDAIKIRGADYPKPITKWSHCGLPAICLDVIRQLDYASPTPIQAQAIPSIMSGRDMIGVAKTGSGKTIAFLLPMFRHIKDQRPLEMMEGPIAMIMTPTRELANQIYRECKPFLKALNLRAICSYGGSPLKDNINDLKKGAEVIVCTPGRMIELLGTNSGRLVNLRRITYLVLDEADRMFDMGFEPQVMKIISQVRPDRQTVLFSATFPRQMEALARKVLKKPLEITVGGRSVVAAEIEQIIEVVEDDAKFERLLALLGRLTNDDKDAQTLVFVDRQEAADDLLQRLSKRLYLTASLHGGKDQVDRDDVIAQFKQGIFQVVVATSVAARGLDVKGLKLVVNFDCPNHLEDYVHRAGRTGRAGNKGTCVTFITKDQDRYSMDLVKALENSNAPVPADLRKMAADFLQKVKDGNATTASSGFGGKGLDRFELERDAKNRAERNAYGEPAEDGAAKPAGEATVVVPDIEVEIKRGPAPDPVAPRVVDQAEAMAAAERVASSNKGATALERAQLIAANFNRFLKDRKTELHGGARSDDIRRRDPDATDFHASIPINDYSQKTRWKVTNKETMVQLIEETGASITNKGVFYDKGKEPGPLDQPKLHLLVESNDESKVRAAINEIKRILIEASTASMEAEQRGPGQATGRYSIL</sequence>
<dbReference type="Gene3D" id="3.40.50.300">
    <property type="entry name" value="P-loop containing nucleotide triphosphate hydrolases"/>
    <property type="match status" value="2"/>
</dbReference>
<evidence type="ECO:0000256" key="10">
    <source>
        <dbReference type="PROSITE-ProRule" id="PRU00552"/>
    </source>
</evidence>
<reference evidence="15 16" key="2">
    <citation type="journal article" date="2012" name="Open Biol.">
        <title>Characteristics of nucleosomes and linker DNA regions on the genome of the basidiomycete Mixia osmundae revealed by mono- and dinucleosome mapping.</title>
        <authorList>
            <person name="Nishida H."/>
            <person name="Kondo S."/>
            <person name="Matsumoto T."/>
            <person name="Suzuki Y."/>
            <person name="Yoshikawa H."/>
            <person name="Taylor T.D."/>
            <person name="Sugiyama J."/>
        </authorList>
    </citation>
    <scope>NUCLEOTIDE SEQUENCE [LARGE SCALE GENOMIC DNA]</scope>
    <source>
        <strain evidence="16">CBS 9802 / IAM 14324 / JCM 22182 / KY 12970</strain>
    </source>
</reference>
<evidence type="ECO:0000256" key="6">
    <source>
        <dbReference type="ARBA" id="ARBA00022840"/>
    </source>
</evidence>
<feature type="compositionally biased region" description="Basic and acidic residues" evidence="11">
    <location>
        <begin position="49"/>
        <end position="83"/>
    </location>
</feature>
<feature type="region of interest" description="Disordered" evidence="11">
    <location>
        <begin position="1"/>
        <end position="409"/>
    </location>
</feature>
<accession>G7E856</accession>
<dbReference type="CDD" id="cd18787">
    <property type="entry name" value="SF2_C_DEAD"/>
    <property type="match status" value="1"/>
</dbReference>
<dbReference type="Pfam" id="PF00270">
    <property type="entry name" value="DEAD"/>
    <property type="match status" value="1"/>
</dbReference>
<keyword evidence="5" id="KW-0347">Helicase</keyword>
<feature type="compositionally biased region" description="Low complexity" evidence="11">
    <location>
        <begin position="190"/>
        <end position="200"/>
    </location>
</feature>
<evidence type="ECO:0000313" key="16">
    <source>
        <dbReference type="Proteomes" id="UP000009131"/>
    </source>
</evidence>
<feature type="compositionally biased region" description="Low complexity" evidence="11">
    <location>
        <begin position="213"/>
        <end position="237"/>
    </location>
</feature>
<evidence type="ECO:0000256" key="2">
    <source>
        <dbReference type="ARBA" id="ARBA00012552"/>
    </source>
</evidence>
<dbReference type="PROSITE" id="PS00039">
    <property type="entry name" value="DEAD_ATP_HELICASE"/>
    <property type="match status" value="1"/>
</dbReference>
<dbReference type="GO" id="GO:0003676">
    <property type="term" value="F:nucleic acid binding"/>
    <property type="evidence" value="ECO:0007669"/>
    <property type="project" value="InterPro"/>
</dbReference>
<dbReference type="PROSITE" id="PS51194">
    <property type="entry name" value="HELICASE_CTER"/>
    <property type="match status" value="1"/>
</dbReference>
<gene>
    <name evidence="15" type="primary">Mo05705</name>
    <name evidence="15" type="ORF">E5Q_05705</name>
</gene>
<dbReference type="InterPro" id="IPR011545">
    <property type="entry name" value="DEAD/DEAH_box_helicase_dom"/>
</dbReference>
<evidence type="ECO:0000256" key="1">
    <source>
        <dbReference type="ARBA" id="ARBA00004123"/>
    </source>
</evidence>
<feature type="compositionally biased region" description="Pro residues" evidence="11">
    <location>
        <begin position="238"/>
        <end position="249"/>
    </location>
</feature>
<evidence type="ECO:0000256" key="11">
    <source>
        <dbReference type="SAM" id="MobiDB-lite"/>
    </source>
</evidence>
<protein>
    <recommendedName>
        <fullName evidence="2">RNA helicase</fullName>
        <ecNumber evidence="2">3.6.4.13</ecNumber>
    </recommendedName>
</protein>
<dbReference type="AlphaFoldDB" id="G7E856"/>
<dbReference type="PANTHER" id="PTHR47958">
    <property type="entry name" value="ATP-DEPENDENT RNA HELICASE DBP3"/>
    <property type="match status" value="1"/>
</dbReference>
<dbReference type="InterPro" id="IPR001650">
    <property type="entry name" value="Helicase_C-like"/>
</dbReference>
<evidence type="ECO:0000256" key="4">
    <source>
        <dbReference type="ARBA" id="ARBA00022801"/>
    </source>
</evidence>
<feature type="compositionally biased region" description="Basic residues" evidence="11">
    <location>
        <begin position="136"/>
        <end position="146"/>
    </location>
</feature>
<evidence type="ECO:0000256" key="7">
    <source>
        <dbReference type="ARBA" id="ARBA00023187"/>
    </source>
</evidence>
<evidence type="ECO:0000256" key="5">
    <source>
        <dbReference type="ARBA" id="ARBA00022806"/>
    </source>
</evidence>
<dbReference type="InterPro" id="IPR014014">
    <property type="entry name" value="RNA_helicase_DEAD_Q_motif"/>
</dbReference>
<keyword evidence="4" id="KW-0378">Hydrolase</keyword>
<keyword evidence="8" id="KW-0539">Nucleus</keyword>
<evidence type="ECO:0000256" key="8">
    <source>
        <dbReference type="ARBA" id="ARBA00023242"/>
    </source>
</evidence>
<feature type="region of interest" description="Disordered" evidence="11">
    <location>
        <begin position="429"/>
        <end position="463"/>
    </location>
</feature>
<dbReference type="InParanoid" id="G7E856"/>
<comment type="subcellular location">
    <subcellularLocation>
        <location evidence="1">Nucleus</location>
    </subcellularLocation>
</comment>
<feature type="domain" description="DEAD-box RNA helicase Q" evidence="14">
    <location>
        <begin position="539"/>
        <end position="567"/>
    </location>
</feature>
<dbReference type="InterPro" id="IPR056149">
    <property type="entry name" value="PRP5/DDX46/KHDC4_KH"/>
</dbReference>
<dbReference type="STRING" id="764103.G7E856"/>
<feature type="compositionally biased region" description="Basic and acidic residues" evidence="11">
    <location>
        <begin position="177"/>
        <end position="189"/>
    </location>
</feature>
<dbReference type="InterPro" id="IPR027417">
    <property type="entry name" value="P-loop_NTPase"/>
</dbReference>
<feature type="compositionally biased region" description="Acidic residues" evidence="11">
    <location>
        <begin position="448"/>
        <end position="461"/>
    </location>
</feature>
<evidence type="ECO:0000256" key="9">
    <source>
        <dbReference type="ARBA" id="ARBA00038511"/>
    </source>
</evidence>
<feature type="domain" description="Helicase ATP-binding" evidence="12">
    <location>
        <begin position="570"/>
        <end position="748"/>
    </location>
</feature>
<dbReference type="SMART" id="SM00490">
    <property type="entry name" value="HELICc"/>
    <property type="match status" value="1"/>
</dbReference>
<keyword evidence="7" id="KW-0507">mRNA processing</keyword>
<dbReference type="EMBL" id="BABT02000170">
    <property type="protein sequence ID" value="GAA99016.1"/>
    <property type="molecule type" value="Genomic_DNA"/>
</dbReference>
<dbReference type="Proteomes" id="UP000009131">
    <property type="component" value="Unassembled WGS sequence"/>
</dbReference>
<dbReference type="GO" id="GO:0008380">
    <property type="term" value="P:RNA splicing"/>
    <property type="evidence" value="ECO:0007669"/>
    <property type="project" value="UniProtKB-KW"/>
</dbReference>
<dbReference type="InterPro" id="IPR014001">
    <property type="entry name" value="Helicase_ATP-bd"/>
</dbReference>
<organism evidence="15 16">
    <name type="scientific">Mixia osmundae (strain CBS 9802 / IAM 14324 / JCM 22182 / KY 12970)</name>
    <dbReference type="NCBI Taxonomy" id="764103"/>
    <lineage>
        <taxon>Eukaryota</taxon>
        <taxon>Fungi</taxon>
        <taxon>Dikarya</taxon>
        <taxon>Basidiomycota</taxon>
        <taxon>Pucciniomycotina</taxon>
        <taxon>Mixiomycetes</taxon>
        <taxon>Mixiales</taxon>
        <taxon>Mixiaceae</taxon>
        <taxon>Mixia</taxon>
    </lineage>
</organism>
<feature type="compositionally biased region" description="Basic and acidic residues" evidence="11">
    <location>
        <begin position="1"/>
        <end position="15"/>
    </location>
</feature>
<dbReference type="SMART" id="SM00487">
    <property type="entry name" value="DEXDc"/>
    <property type="match status" value="1"/>
</dbReference>
<dbReference type="HOGENOM" id="CLU_003041_0_3_1"/>
<dbReference type="OrthoDB" id="196131at2759"/>
<comment type="similarity">
    <text evidence="9">Belongs to the DEAD box helicase family. DDX46/PRP5 subfamily.</text>
</comment>
<keyword evidence="7" id="KW-0508">mRNA splicing</keyword>
<feature type="compositionally biased region" description="Acidic residues" evidence="11">
    <location>
        <begin position="323"/>
        <end position="339"/>
    </location>
</feature>
<comment type="caution">
    <text evidence="15">The sequence shown here is derived from an EMBL/GenBank/DDBJ whole genome shotgun (WGS) entry which is preliminary data.</text>
</comment>
<dbReference type="Pfam" id="PF00271">
    <property type="entry name" value="Helicase_C"/>
    <property type="match status" value="1"/>
</dbReference>
<name>G7E856_MIXOS</name>
<evidence type="ECO:0000259" key="14">
    <source>
        <dbReference type="PROSITE" id="PS51195"/>
    </source>
</evidence>
<evidence type="ECO:0000256" key="3">
    <source>
        <dbReference type="ARBA" id="ARBA00022741"/>
    </source>
</evidence>
<dbReference type="InterPro" id="IPR000629">
    <property type="entry name" value="RNA-helicase_DEAD-box_CS"/>
</dbReference>
<evidence type="ECO:0000259" key="12">
    <source>
        <dbReference type="PROSITE" id="PS51192"/>
    </source>
</evidence>
<feature type="compositionally biased region" description="Basic and acidic residues" evidence="11">
    <location>
        <begin position="33"/>
        <end position="42"/>
    </location>
</feature>
<keyword evidence="6" id="KW-0067">ATP-binding</keyword>
<dbReference type="EC" id="3.6.4.13" evidence="2"/>
<dbReference type="FunFam" id="3.40.50.300:FF:000079">
    <property type="entry name" value="probable ATP-dependent RNA helicase DDX17"/>
    <property type="match status" value="1"/>
</dbReference>
<dbReference type="eggNOG" id="KOG0334">
    <property type="taxonomic scope" value="Eukaryota"/>
</dbReference>
<dbReference type="GO" id="GO:0005634">
    <property type="term" value="C:nucleus"/>
    <property type="evidence" value="ECO:0007669"/>
    <property type="project" value="UniProtKB-SubCell"/>
</dbReference>
<keyword evidence="16" id="KW-1185">Reference proteome</keyword>
<dbReference type="GO" id="GO:0005524">
    <property type="term" value="F:ATP binding"/>
    <property type="evidence" value="ECO:0007669"/>
    <property type="project" value="UniProtKB-KW"/>
</dbReference>
<dbReference type="SUPFAM" id="SSF52540">
    <property type="entry name" value="P-loop containing nucleoside triphosphate hydrolases"/>
    <property type="match status" value="2"/>
</dbReference>
<reference evidence="15 16" key="1">
    <citation type="journal article" date="2011" name="J. Gen. Appl. Microbiol.">
        <title>Draft genome sequencing of the enigmatic basidiomycete Mixia osmundae.</title>
        <authorList>
            <person name="Nishida H."/>
            <person name="Nagatsuka Y."/>
            <person name="Sugiyama J."/>
        </authorList>
    </citation>
    <scope>NUCLEOTIDE SEQUENCE [LARGE SCALE GENOMIC DNA]</scope>
    <source>
        <strain evidence="16">CBS 9802 / IAM 14324 / JCM 22182 / KY 12970</strain>
    </source>
</reference>
<feature type="domain" description="Helicase C-terminal" evidence="13">
    <location>
        <begin position="759"/>
        <end position="923"/>
    </location>
</feature>
<dbReference type="FunCoup" id="G7E856">
    <property type="interactions" value="817"/>
</dbReference>
<evidence type="ECO:0000313" key="15">
    <source>
        <dbReference type="EMBL" id="GAA99016.1"/>
    </source>
</evidence>
<evidence type="ECO:0000259" key="13">
    <source>
        <dbReference type="PROSITE" id="PS51194"/>
    </source>
</evidence>
<dbReference type="GO" id="GO:0003724">
    <property type="term" value="F:RNA helicase activity"/>
    <property type="evidence" value="ECO:0007669"/>
    <property type="project" value="UniProtKB-EC"/>
</dbReference>
<keyword evidence="3" id="KW-0547">Nucleotide-binding</keyword>
<proteinExistence type="inferred from homology"/>
<feature type="compositionally biased region" description="Basic and acidic residues" evidence="11">
    <location>
        <begin position="98"/>
        <end position="135"/>
    </location>
</feature>
<dbReference type="Pfam" id="PF23469">
    <property type="entry name" value="KH_12"/>
    <property type="match status" value="1"/>
</dbReference>
<dbReference type="GO" id="GO:0016787">
    <property type="term" value="F:hydrolase activity"/>
    <property type="evidence" value="ECO:0007669"/>
    <property type="project" value="UniProtKB-KW"/>
</dbReference>
<dbReference type="PROSITE" id="PS51192">
    <property type="entry name" value="HELICASE_ATP_BIND_1"/>
    <property type="match status" value="1"/>
</dbReference>
<dbReference type="PROSITE" id="PS51195">
    <property type="entry name" value="Q_MOTIF"/>
    <property type="match status" value="1"/>
</dbReference>
<feature type="short sequence motif" description="Q motif" evidence="10">
    <location>
        <begin position="539"/>
        <end position="567"/>
    </location>
</feature>
<dbReference type="CDD" id="cd17953">
    <property type="entry name" value="DEADc_DDX46"/>
    <property type="match status" value="1"/>
</dbReference>